<evidence type="ECO:0000256" key="2">
    <source>
        <dbReference type="ARBA" id="ARBA00022487"/>
    </source>
</evidence>
<dbReference type="InterPro" id="IPR019826">
    <property type="entry name" value="Carboxylesterase_B_AS"/>
</dbReference>
<dbReference type="Pfam" id="PF00135">
    <property type="entry name" value="COesterase"/>
    <property type="match status" value="1"/>
</dbReference>
<dbReference type="Gene3D" id="3.40.50.1820">
    <property type="entry name" value="alpha/beta hydrolase"/>
    <property type="match status" value="1"/>
</dbReference>
<dbReference type="PANTHER" id="PTHR11559">
    <property type="entry name" value="CARBOXYLESTERASE"/>
    <property type="match status" value="1"/>
</dbReference>
<keyword evidence="3 4" id="KW-0378">Hydrolase</keyword>
<organism evidence="7 8">
    <name type="scientific">Heterodera trifolii</name>
    <dbReference type="NCBI Taxonomy" id="157864"/>
    <lineage>
        <taxon>Eukaryota</taxon>
        <taxon>Metazoa</taxon>
        <taxon>Ecdysozoa</taxon>
        <taxon>Nematoda</taxon>
        <taxon>Chromadorea</taxon>
        <taxon>Rhabditida</taxon>
        <taxon>Tylenchina</taxon>
        <taxon>Tylenchomorpha</taxon>
        <taxon>Tylenchoidea</taxon>
        <taxon>Heteroderidae</taxon>
        <taxon>Heteroderinae</taxon>
        <taxon>Heterodera</taxon>
    </lineage>
</organism>
<evidence type="ECO:0000256" key="1">
    <source>
        <dbReference type="ARBA" id="ARBA00005964"/>
    </source>
</evidence>
<comment type="caution">
    <text evidence="7">The sequence shown here is derived from an EMBL/GenBank/DDBJ whole genome shotgun (WGS) entry which is preliminary data.</text>
</comment>
<dbReference type="AlphaFoldDB" id="A0ABD2JX79"/>
<dbReference type="InterPro" id="IPR050309">
    <property type="entry name" value="Type-B_Carboxylest/Lipase"/>
</dbReference>
<feature type="region of interest" description="Disordered" evidence="5">
    <location>
        <begin position="1"/>
        <end position="88"/>
    </location>
</feature>
<dbReference type="Proteomes" id="UP001620626">
    <property type="component" value="Unassembled WGS sequence"/>
</dbReference>
<dbReference type="PROSITE" id="PS00122">
    <property type="entry name" value="CARBOXYLESTERASE_B_1"/>
    <property type="match status" value="1"/>
</dbReference>
<protein>
    <recommendedName>
        <fullName evidence="4">Carboxylic ester hydrolase</fullName>
        <ecNumber evidence="4">3.1.1.-</ecNumber>
    </recommendedName>
</protein>
<dbReference type="GO" id="GO:0052689">
    <property type="term" value="F:carboxylic ester hydrolase activity"/>
    <property type="evidence" value="ECO:0007669"/>
    <property type="project" value="UniProtKB-KW"/>
</dbReference>
<dbReference type="EC" id="3.1.1.-" evidence="4"/>
<proteinExistence type="inferred from homology"/>
<evidence type="ECO:0000313" key="8">
    <source>
        <dbReference type="Proteomes" id="UP001620626"/>
    </source>
</evidence>
<keyword evidence="8" id="KW-1185">Reference proteome</keyword>
<gene>
    <name evidence="7" type="ORF">niasHT_020402</name>
</gene>
<evidence type="ECO:0000313" key="7">
    <source>
        <dbReference type="EMBL" id="KAL3095251.1"/>
    </source>
</evidence>
<feature type="domain" description="Carboxylesterase type B" evidence="6">
    <location>
        <begin position="166"/>
        <end position="338"/>
    </location>
</feature>
<dbReference type="InterPro" id="IPR029058">
    <property type="entry name" value="AB_hydrolase_fold"/>
</dbReference>
<comment type="similarity">
    <text evidence="1 4">Belongs to the type-B carboxylesterase/lipase family.</text>
</comment>
<name>A0ABD2JX79_9BILA</name>
<evidence type="ECO:0000256" key="5">
    <source>
        <dbReference type="SAM" id="MobiDB-lite"/>
    </source>
</evidence>
<reference evidence="7 8" key="1">
    <citation type="submission" date="2024-10" db="EMBL/GenBank/DDBJ databases">
        <authorList>
            <person name="Kim D."/>
        </authorList>
    </citation>
    <scope>NUCLEOTIDE SEQUENCE [LARGE SCALE GENOMIC DNA]</scope>
    <source>
        <strain evidence="7">BH-2024</strain>
    </source>
</reference>
<sequence>MPSETDPHPNSPQITLIDNAPTLESSLPPAQSENPELNPPSPNTDYSSFPSDSAPASPNTEFVVTIPATGPTERPKIRAPSPRDQMTPRPIQVVTGITGRHSNNSNDFSLFSHPPHPMHTTPQRRFRPPRPRVISRVRIVGSGRVQHYLMDTQRTGWKKMAANYETQYRLGVFGFAFSVDAQMPGNFGLWDQLAALQFIRLFGGNPEDITLLGHSAGAASVSALAISPHSRHLFQRAIQMVGSVFSSFLLGAHVHRLTLGLVETLDCEEPPKECLKRKSVDEIHAAVERMGPAKVRLGPRIDRDFFSHDIPSLVDTSPKKPTLIDFTDPEALQFTLLHGKNSTKWQWPCRGRRRTITGPSAAFITPW</sequence>
<accession>A0ABD2JX79</accession>
<feature type="compositionally biased region" description="Low complexity" evidence="5">
    <location>
        <begin position="47"/>
        <end position="58"/>
    </location>
</feature>
<evidence type="ECO:0000256" key="4">
    <source>
        <dbReference type="RuleBase" id="RU361235"/>
    </source>
</evidence>
<feature type="compositionally biased region" description="Polar residues" evidence="5">
    <location>
        <begin position="11"/>
        <end position="31"/>
    </location>
</feature>
<dbReference type="SUPFAM" id="SSF53474">
    <property type="entry name" value="alpha/beta-Hydrolases"/>
    <property type="match status" value="1"/>
</dbReference>
<evidence type="ECO:0000256" key="3">
    <source>
        <dbReference type="ARBA" id="ARBA00022801"/>
    </source>
</evidence>
<dbReference type="InterPro" id="IPR002018">
    <property type="entry name" value="CarbesteraseB"/>
</dbReference>
<evidence type="ECO:0000259" key="6">
    <source>
        <dbReference type="Pfam" id="PF00135"/>
    </source>
</evidence>
<keyword evidence="2" id="KW-0719">Serine esterase</keyword>
<dbReference type="EMBL" id="JBICBT010000881">
    <property type="protein sequence ID" value="KAL3095251.1"/>
    <property type="molecule type" value="Genomic_DNA"/>
</dbReference>